<evidence type="ECO:0000313" key="3">
    <source>
        <dbReference type="Proteomes" id="UP001140949"/>
    </source>
</evidence>
<dbReference type="PANTHER" id="PTHR34792">
    <property type="entry name" value="OS02G0121500 PROTEIN"/>
    <property type="match status" value="1"/>
</dbReference>
<proteinExistence type="predicted"/>
<dbReference type="EMBL" id="JANAVB010032820">
    <property type="protein sequence ID" value="KAJ6809887.1"/>
    <property type="molecule type" value="Genomic_DNA"/>
</dbReference>
<reference evidence="2" key="1">
    <citation type="journal article" date="2023" name="GigaByte">
        <title>Genome assembly of the bearded iris, Iris pallida Lam.</title>
        <authorList>
            <person name="Bruccoleri R.E."/>
            <person name="Oakeley E.J."/>
            <person name="Faust A.M.E."/>
            <person name="Altorfer M."/>
            <person name="Dessus-Babus S."/>
            <person name="Burckhardt D."/>
            <person name="Oertli M."/>
            <person name="Naumann U."/>
            <person name="Petersen F."/>
            <person name="Wong J."/>
        </authorList>
    </citation>
    <scope>NUCLEOTIDE SEQUENCE</scope>
    <source>
        <strain evidence="2">GSM-AAB239-AS_SAM_17_03QT</strain>
    </source>
</reference>
<feature type="compositionally biased region" description="Polar residues" evidence="1">
    <location>
        <begin position="430"/>
        <end position="449"/>
    </location>
</feature>
<feature type="region of interest" description="Disordered" evidence="1">
    <location>
        <begin position="623"/>
        <end position="655"/>
    </location>
</feature>
<dbReference type="InterPro" id="IPR040305">
    <property type="entry name" value="At1g75730-like"/>
</dbReference>
<feature type="region of interest" description="Disordered" evidence="1">
    <location>
        <begin position="17"/>
        <end position="59"/>
    </location>
</feature>
<evidence type="ECO:0000313" key="2">
    <source>
        <dbReference type="EMBL" id="KAJ6809887.1"/>
    </source>
</evidence>
<gene>
    <name evidence="2" type="ORF">M6B38_159710</name>
</gene>
<dbReference type="Proteomes" id="UP001140949">
    <property type="component" value="Unassembled WGS sequence"/>
</dbReference>
<organism evidence="2 3">
    <name type="scientific">Iris pallida</name>
    <name type="common">Sweet iris</name>
    <dbReference type="NCBI Taxonomy" id="29817"/>
    <lineage>
        <taxon>Eukaryota</taxon>
        <taxon>Viridiplantae</taxon>
        <taxon>Streptophyta</taxon>
        <taxon>Embryophyta</taxon>
        <taxon>Tracheophyta</taxon>
        <taxon>Spermatophyta</taxon>
        <taxon>Magnoliopsida</taxon>
        <taxon>Liliopsida</taxon>
        <taxon>Asparagales</taxon>
        <taxon>Iridaceae</taxon>
        <taxon>Iridoideae</taxon>
        <taxon>Irideae</taxon>
        <taxon>Iris</taxon>
    </lineage>
</organism>
<name>A0AAX6F0C6_IRIPA</name>
<sequence>MLVITFCSSCIGAGDAMERPKKDGVKGSRWSGSNNKEDCGADGKCNGSSSGGASDGEEGYIFRVPLNSNGHSSRKRIKLQAEVSDDYKPVDPAMVPRRLRSAINKRPRQSVSPPLSDSKRKQLHALNGIQLSNCYIAERSRQNKLDQVTKDEEEVAVALTMLASPITESKLIKNKEEMITLEENSEMKEASTCFSEAPNEEPTKVLVPCNGSIGTNSSPCVEESHKDALKAQPSALGRLIAASVSQNFDAGMSRTKPDLCVTPLSMNRKEGDVTSLRDDAKNSSYSPGTSLQYLAGNGRLQETQVGASSMWRRDVGLWPLVSAPAEHELQSVKQKLESGTTHYISQKEINPVMWPGLSSSAHGYLTIPSSKTTGCPKSLSTSARCSSTTNDPPAEMLSSINRKAPCKKCATHVYISHVIRNYQNTDKRQQASQPVNQSKAKEGTSSASQAARGLTGLRNSKVLQSNGFHVEKGSMQGSTRMLHDGRVLQAQLISPVSGAYGHQKQAGEFLSMLDARETKNSGNGSKSCGQLHVPYLPSHSLMPFPFAQGPYLPHYQDQLALAASHQVQLQLSHFVGTSPKYGPQMVHTAGGTTTKQQLQPQPQQQQMLWQAQMAHYRPTLGFPAQWQQNGQHPDSFPSSQSLCSQPPPSKFPIPKDYQPAKAQQHFLLPVPSPLSRVNQQQQHQQNCVALNLDGSTQLQMLCNTGTFR</sequence>
<feature type="compositionally biased region" description="Low complexity" evidence="1">
    <location>
        <begin position="633"/>
        <end position="644"/>
    </location>
</feature>
<dbReference type="PANTHER" id="PTHR34792:SF1">
    <property type="entry name" value="OS02G0121500 PROTEIN"/>
    <property type="match status" value="1"/>
</dbReference>
<dbReference type="AlphaFoldDB" id="A0AAX6F0C6"/>
<feature type="compositionally biased region" description="Basic and acidic residues" evidence="1">
    <location>
        <begin position="17"/>
        <end position="26"/>
    </location>
</feature>
<accession>A0AAX6F0C6</accession>
<feature type="region of interest" description="Disordered" evidence="1">
    <location>
        <begin position="424"/>
        <end position="456"/>
    </location>
</feature>
<reference evidence="2" key="2">
    <citation type="submission" date="2023-04" db="EMBL/GenBank/DDBJ databases">
        <authorList>
            <person name="Bruccoleri R.E."/>
            <person name="Oakeley E.J."/>
            <person name="Faust A.-M."/>
            <person name="Dessus-Babus S."/>
            <person name="Altorfer M."/>
            <person name="Burckhardt D."/>
            <person name="Oertli M."/>
            <person name="Naumann U."/>
            <person name="Petersen F."/>
            <person name="Wong J."/>
        </authorList>
    </citation>
    <scope>NUCLEOTIDE SEQUENCE</scope>
    <source>
        <strain evidence="2">GSM-AAB239-AS_SAM_17_03QT</strain>
        <tissue evidence="2">Leaf</tissue>
    </source>
</reference>
<evidence type="ECO:0000256" key="1">
    <source>
        <dbReference type="SAM" id="MobiDB-lite"/>
    </source>
</evidence>
<keyword evidence="3" id="KW-1185">Reference proteome</keyword>
<comment type="caution">
    <text evidence="2">The sequence shown here is derived from an EMBL/GenBank/DDBJ whole genome shotgun (WGS) entry which is preliminary data.</text>
</comment>
<protein>
    <submittedName>
        <fullName evidence="2">Uncharacterized protein</fullName>
    </submittedName>
</protein>